<comment type="caution">
    <text evidence="15">The sequence shown here is derived from an EMBL/GenBank/DDBJ whole genome shotgun (WGS) entry which is preliminary data.</text>
</comment>
<comment type="similarity">
    <text evidence="10">Belongs to the peroxiredoxin family. BCP/PrxQ subfamily.</text>
</comment>
<evidence type="ECO:0000256" key="8">
    <source>
        <dbReference type="ARBA" id="ARBA00023284"/>
    </source>
</evidence>
<evidence type="ECO:0000256" key="12">
    <source>
        <dbReference type="ARBA" id="ARBA00049091"/>
    </source>
</evidence>
<evidence type="ECO:0000256" key="10">
    <source>
        <dbReference type="ARBA" id="ARBA00038489"/>
    </source>
</evidence>
<dbReference type="PIRSF" id="PIRSF000239">
    <property type="entry name" value="AHPC"/>
    <property type="match status" value="1"/>
</dbReference>
<dbReference type="NCBIfam" id="NF006960">
    <property type="entry name" value="PRK09437.1"/>
    <property type="match status" value="1"/>
</dbReference>
<proteinExistence type="inferred from homology"/>
<dbReference type="Pfam" id="PF00578">
    <property type="entry name" value="AhpC-TSA"/>
    <property type="match status" value="1"/>
</dbReference>
<evidence type="ECO:0000313" key="16">
    <source>
        <dbReference type="Proteomes" id="UP001476282"/>
    </source>
</evidence>
<evidence type="ECO:0000256" key="9">
    <source>
        <dbReference type="ARBA" id="ARBA00032824"/>
    </source>
</evidence>
<sequence>MLGGVKPQVGDPAPEFAGQLALPDGTARPVDLKDFRGRRLALVFYPRDATPGCTTQACALRDGWSELEGKVDVIGVSIDPLKSHHRFIEKHSLPYPLLVDEERKLVQAFGVWVEKSMYGRTSMGTERTTFLIGTDGRIEAVLEKVKPKEHLQQLLAALA</sequence>
<dbReference type="InterPro" id="IPR000866">
    <property type="entry name" value="AhpC/TSA"/>
</dbReference>
<dbReference type="InterPro" id="IPR036249">
    <property type="entry name" value="Thioredoxin-like_sf"/>
</dbReference>
<evidence type="ECO:0000256" key="3">
    <source>
        <dbReference type="ARBA" id="ARBA00013017"/>
    </source>
</evidence>
<comment type="catalytic activity">
    <reaction evidence="12">
        <text>a hydroperoxide + [thioredoxin]-dithiol = an alcohol + [thioredoxin]-disulfide + H2O</text>
        <dbReference type="Rhea" id="RHEA:62620"/>
        <dbReference type="Rhea" id="RHEA-COMP:10698"/>
        <dbReference type="Rhea" id="RHEA-COMP:10700"/>
        <dbReference type="ChEBI" id="CHEBI:15377"/>
        <dbReference type="ChEBI" id="CHEBI:29950"/>
        <dbReference type="ChEBI" id="CHEBI:30879"/>
        <dbReference type="ChEBI" id="CHEBI:35924"/>
        <dbReference type="ChEBI" id="CHEBI:50058"/>
        <dbReference type="EC" id="1.11.1.24"/>
    </reaction>
</comment>
<evidence type="ECO:0000256" key="2">
    <source>
        <dbReference type="ARBA" id="ARBA00011245"/>
    </source>
</evidence>
<evidence type="ECO:0000256" key="7">
    <source>
        <dbReference type="ARBA" id="ARBA00023157"/>
    </source>
</evidence>
<gene>
    <name evidence="15" type="primary">bcp</name>
    <name evidence="15" type="ORF">Hsar01_00936</name>
</gene>
<accession>A0ABP9UJC5</accession>
<organism evidence="15 16">
    <name type="scientific">Haloferula sargassicola</name>
    <dbReference type="NCBI Taxonomy" id="490096"/>
    <lineage>
        <taxon>Bacteria</taxon>
        <taxon>Pseudomonadati</taxon>
        <taxon>Verrucomicrobiota</taxon>
        <taxon>Verrucomicrobiia</taxon>
        <taxon>Verrucomicrobiales</taxon>
        <taxon>Verrucomicrobiaceae</taxon>
        <taxon>Haloferula</taxon>
    </lineage>
</organism>
<keyword evidence="5" id="KW-0049">Antioxidant</keyword>
<dbReference type="Gene3D" id="3.40.30.10">
    <property type="entry name" value="Glutaredoxin"/>
    <property type="match status" value="1"/>
</dbReference>
<evidence type="ECO:0000256" key="6">
    <source>
        <dbReference type="ARBA" id="ARBA00023002"/>
    </source>
</evidence>
<comment type="subunit">
    <text evidence="2">Monomer.</text>
</comment>
<protein>
    <recommendedName>
        <fullName evidence="3">thioredoxin-dependent peroxiredoxin</fullName>
        <ecNumber evidence="3">1.11.1.24</ecNumber>
    </recommendedName>
    <alternativeName>
        <fullName evidence="9">Thioredoxin peroxidase</fullName>
    </alternativeName>
    <alternativeName>
        <fullName evidence="11">Thioredoxin-dependent peroxiredoxin Bcp</fullName>
    </alternativeName>
</protein>
<feature type="region of interest" description="Disordered" evidence="13">
    <location>
        <begin position="1"/>
        <end position="20"/>
    </location>
</feature>
<dbReference type="Proteomes" id="UP001476282">
    <property type="component" value="Unassembled WGS sequence"/>
</dbReference>
<evidence type="ECO:0000313" key="15">
    <source>
        <dbReference type="EMBL" id="GAA5481725.1"/>
    </source>
</evidence>
<dbReference type="InterPro" id="IPR024706">
    <property type="entry name" value="Peroxiredoxin_AhpC-typ"/>
</dbReference>
<dbReference type="PANTHER" id="PTHR42801:SF4">
    <property type="entry name" value="AHPC_TSA FAMILY PROTEIN"/>
    <property type="match status" value="1"/>
</dbReference>
<evidence type="ECO:0000256" key="13">
    <source>
        <dbReference type="SAM" id="MobiDB-lite"/>
    </source>
</evidence>
<name>A0ABP9UJC5_9BACT</name>
<reference evidence="15 16" key="1">
    <citation type="submission" date="2024-02" db="EMBL/GenBank/DDBJ databases">
        <title>Haloferula sargassicola NBRC 104335.</title>
        <authorList>
            <person name="Ichikawa N."/>
            <person name="Katano-Makiyama Y."/>
            <person name="Hidaka K."/>
        </authorList>
    </citation>
    <scope>NUCLEOTIDE SEQUENCE [LARGE SCALE GENOMIC DNA]</scope>
    <source>
        <strain evidence="15 16">NBRC 104335</strain>
    </source>
</reference>
<keyword evidence="7" id="KW-1015">Disulfide bond</keyword>
<dbReference type="CDD" id="cd03017">
    <property type="entry name" value="PRX_BCP"/>
    <property type="match status" value="1"/>
</dbReference>
<evidence type="ECO:0000259" key="14">
    <source>
        <dbReference type="PROSITE" id="PS51352"/>
    </source>
</evidence>
<evidence type="ECO:0000256" key="4">
    <source>
        <dbReference type="ARBA" id="ARBA00022559"/>
    </source>
</evidence>
<dbReference type="EC" id="1.11.1.24" evidence="3"/>
<dbReference type="InterPro" id="IPR013766">
    <property type="entry name" value="Thioredoxin_domain"/>
</dbReference>
<keyword evidence="4" id="KW-0575">Peroxidase</keyword>
<dbReference type="PROSITE" id="PS51352">
    <property type="entry name" value="THIOREDOXIN_2"/>
    <property type="match status" value="1"/>
</dbReference>
<dbReference type="EMBL" id="BAABRI010000004">
    <property type="protein sequence ID" value="GAA5481725.1"/>
    <property type="molecule type" value="Genomic_DNA"/>
</dbReference>
<keyword evidence="8" id="KW-0676">Redox-active center</keyword>
<evidence type="ECO:0000256" key="11">
    <source>
        <dbReference type="ARBA" id="ARBA00042639"/>
    </source>
</evidence>
<feature type="domain" description="Thioredoxin" evidence="14">
    <location>
        <begin position="7"/>
        <end position="159"/>
    </location>
</feature>
<evidence type="ECO:0000256" key="1">
    <source>
        <dbReference type="ARBA" id="ARBA00003330"/>
    </source>
</evidence>
<keyword evidence="6" id="KW-0560">Oxidoreductase</keyword>
<keyword evidence="16" id="KW-1185">Reference proteome</keyword>
<dbReference type="SUPFAM" id="SSF52833">
    <property type="entry name" value="Thioredoxin-like"/>
    <property type="match status" value="1"/>
</dbReference>
<evidence type="ECO:0000256" key="5">
    <source>
        <dbReference type="ARBA" id="ARBA00022862"/>
    </source>
</evidence>
<comment type="function">
    <text evidence="1">Thiol-specific peroxidase that catalyzes the reduction of hydrogen peroxide and organic hydroperoxides to water and alcohols, respectively. Plays a role in cell protection against oxidative stress by detoxifying peroxides and as sensor of hydrogen peroxide-mediated signaling events.</text>
</comment>
<dbReference type="PANTHER" id="PTHR42801">
    <property type="entry name" value="THIOREDOXIN-DEPENDENT PEROXIDE REDUCTASE"/>
    <property type="match status" value="1"/>
</dbReference>
<dbReference type="InterPro" id="IPR050924">
    <property type="entry name" value="Peroxiredoxin_BCP/PrxQ"/>
</dbReference>